<evidence type="ECO:0000313" key="2">
    <source>
        <dbReference type="EMBL" id="MBI5249539.1"/>
    </source>
</evidence>
<dbReference type="AlphaFoldDB" id="A0A9D6Z362"/>
<feature type="domain" description="HTH LytTR-type" evidence="1">
    <location>
        <begin position="1"/>
        <end position="67"/>
    </location>
</feature>
<reference evidence="2" key="1">
    <citation type="submission" date="2020-07" db="EMBL/GenBank/DDBJ databases">
        <title>Huge and variable diversity of episymbiotic CPR bacteria and DPANN archaea in groundwater ecosystems.</title>
        <authorList>
            <person name="He C.Y."/>
            <person name="Keren R."/>
            <person name="Whittaker M."/>
            <person name="Farag I.F."/>
            <person name="Doudna J."/>
            <person name="Cate J.H.D."/>
            <person name="Banfield J.F."/>
        </authorList>
    </citation>
    <scope>NUCLEOTIDE SEQUENCE</scope>
    <source>
        <strain evidence="2">NC_groundwater_1664_Pr3_B-0.1um_52_9</strain>
    </source>
</reference>
<dbReference type="Pfam" id="PF04397">
    <property type="entry name" value="LytTR"/>
    <property type="match status" value="1"/>
</dbReference>
<evidence type="ECO:0000313" key="3">
    <source>
        <dbReference type="Proteomes" id="UP000807825"/>
    </source>
</evidence>
<sequence length="67" mass="7737">MSFSVPCRVLEARANLIRCHKQFLVNIDQVDEIILQENQAGVIQTRSKKSVPVSRRYLKKIKEQLGI</sequence>
<dbReference type="GO" id="GO:0003677">
    <property type="term" value="F:DNA binding"/>
    <property type="evidence" value="ECO:0007669"/>
    <property type="project" value="UniProtKB-KW"/>
</dbReference>
<dbReference type="PANTHER" id="PTHR37299">
    <property type="entry name" value="TRANSCRIPTIONAL REGULATOR-RELATED"/>
    <property type="match status" value="1"/>
</dbReference>
<dbReference type="SMART" id="SM00850">
    <property type="entry name" value="LytTR"/>
    <property type="match status" value="1"/>
</dbReference>
<dbReference type="PANTHER" id="PTHR37299:SF1">
    <property type="entry name" value="STAGE 0 SPORULATION PROTEIN A HOMOLOG"/>
    <property type="match status" value="1"/>
</dbReference>
<dbReference type="PROSITE" id="PS50930">
    <property type="entry name" value="HTH_LYTTR"/>
    <property type="match status" value="1"/>
</dbReference>
<dbReference type="InterPro" id="IPR046947">
    <property type="entry name" value="LytR-like"/>
</dbReference>
<gene>
    <name evidence="2" type="ORF">HY912_08595</name>
</gene>
<keyword evidence="2" id="KW-0238">DNA-binding</keyword>
<proteinExistence type="predicted"/>
<name>A0A9D6Z362_9BACT</name>
<dbReference type="InterPro" id="IPR007492">
    <property type="entry name" value="LytTR_DNA-bd_dom"/>
</dbReference>
<protein>
    <submittedName>
        <fullName evidence="2">LytTR family transcriptional regulator DNA-binding domain-containing protein</fullName>
    </submittedName>
</protein>
<accession>A0A9D6Z362</accession>
<dbReference type="EMBL" id="JACRDE010000232">
    <property type="protein sequence ID" value="MBI5249539.1"/>
    <property type="molecule type" value="Genomic_DNA"/>
</dbReference>
<dbReference type="GO" id="GO:0000156">
    <property type="term" value="F:phosphorelay response regulator activity"/>
    <property type="evidence" value="ECO:0007669"/>
    <property type="project" value="InterPro"/>
</dbReference>
<evidence type="ECO:0000259" key="1">
    <source>
        <dbReference type="PROSITE" id="PS50930"/>
    </source>
</evidence>
<organism evidence="2 3">
    <name type="scientific">Desulfomonile tiedjei</name>
    <dbReference type="NCBI Taxonomy" id="2358"/>
    <lineage>
        <taxon>Bacteria</taxon>
        <taxon>Pseudomonadati</taxon>
        <taxon>Thermodesulfobacteriota</taxon>
        <taxon>Desulfomonilia</taxon>
        <taxon>Desulfomonilales</taxon>
        <taxon>Desulfomonilaceae</taxon>
        <taxon>Desulfomonile</taxon>
    </lineage>
</organism>
<dbReference type="Proteomes" id="UP000807825">
    <property type="component" value="Unassembled WGS sequence"/>
</dbReference>
<comment type="caution">
    <text evidence="2">The sequence shown here is derived from an EMBL/GenBank/DDBJ whole genome shotgun (WGS) entry which is preliminary data.</text>
</comment>
<dbReference type="Gene3D" id="2.40.50.1020">
    <property type="entry name" value="LytTr DNA-binding domain"/>
    <property type="match status" value="1"/>
</dbReference>